<evidence type="ECO:0000313" key="2">
    <source>
        <dbReference type="EMBL" id="RXI02164.1"/>
    </source>
</evidence>
<evidence type="ECO:0000313" key="3">
    <source>
        <dbReference type="Proteomes" id="UP000290289"/>
    </source>
</evidence>
<dbReference type="EMBL" id="RDQH01000330">
    <property type="protein sequence ID" value="RXI02164.1"/>
    <property type="molecule type" value="Genomic_DNA"/>
</dbReference>
<feature type="transmembrane region" description="Helical" evidence="1">
    <location>
        <begin position="6"/>
        <end position="25"/>
    </location>
</feature>
<name>A0A498K790_MALDO</name>
<comment type="caution">
    <text evidence="2">The sequence shown here is derived from an EMBL/GenBank/DDBJ whole genome shotgun (WGS) entry which is preliminary data.</text>
</comment>
<proteinExistence type="predicted"/>
<dbReference type="Proteomes" id="UP000290289">
    <property type="component" value="Chromosome 4"/>
</dbReference>
<sequence>MSIDSIYFTLPFILVLSLTNHVFFFHRIVTSESGLEILFPIYIRCLAQIGSALIIDDSAFTKDSINPKTNKGKARPPLFFTRFHDRMSNEATLIHACVYGVFYKWASQFVVWIEEKVDGALENFRSKKRERMADMKRALVQGSVAATLNNDRGDFRRFLCNLRYLGLTEISNAQGLDHLPSAHTWENYLIRVEHGEVFETFRHVGPLTVDVDFLKDKLREDLLGHFDQLK</sequence>
<gene>
    <name evidence="2" type="ORF">DVH24_026694</name>
</gene>
<organism evidence="2 3">
    <name type="scientific">Malus domestica</name>
    <name type="common">Apple</name>
    <name type="synonym">Pyrus malus</name>
    <dbReference type="NCBI Taxonomy" id="3750"/>
    <lineage>
        <taxon>Eukaryota</taxon>
        <taxon>Viridiplantae</taxon>
        <taxon>Streptophyta</taxon>
        <taxon>Embryophyta</taxon>
        <taxon>Tracheophyta</taxon>
        <taxon>Spermatophyta</taxon>
        <taxon>Magnoliopsida</taxon>
        <taxon>eudicotyledons</taxon>
        <taxon>Gunneridae</taxon>
        <taxon>Pentapetalae</taxon>
        <taxon>rosids</taxon>
        <taxon>fabids</taxon>
        <taxon>Rosales</taxon>
        <taxon>Rosaceae</taxon>
        <taxon>Amygdaloideae</taxon>
        <taxon>Maleae</taxon>
        <taxon>Malus</taxon>
    </lineage>
</organism>
<reference evidence="2 3" key="1">
    <citation type="submission" date="2018-10" db="EMBL/GenBank/DDBJ databases">
        <title>A high-quality apple genome assembly.</title>
        <authorList>
            <person name="Hu J."/>
        </authorList>
    </citation>
    <scope>NUCLEOTIDE SEQUENCE [LARGE SCALE GENOMIC DNA]</scope>
    <source>
        <strain evidence="3">cv. HFTH1</strain>
        <tissue evidence="2">Young leaf</tissue>
    </source>
</reference>
<dbReference type="AlphaFoldDB" id="A0A498K790"/>
<keyword evidence="3" id="KW-1185">Reference proteome</keyword>
<keyword evidence="1" id="KW-0472">Membrane</keyword>
<keyword evidence="1" id="KW-1133">Transmembrane helix</keyword>
<evidence type="ECO:0000256" key="1">
    <source>
        <dbReference type="SAM" id="Phobius"/>
    </source>
</evidence>
<keyword evidence="1" id="KW-0812">Transmembrane</keyword>
<protein>
    <submittedName>
        <fullName evidence="2">Uncharacterized protein</fullName>
    </submittedName>
</protein>
<accession>A0A498K790</accession>